<reference evidence="4" key="1">
    <citation type="journal article" date="2014" name="Front. Microbiol.">
        <title>High frequency of phylogenetically diverse reductive dehalogenase-homologous genes in deep subseafloor sedimentary metagenomes.</title>
        <authorList>
            <person name="Kawai M."/>
            <person name="Futagami T."/>
            <person name="Toyoda A."/>
            <person name="Takaki Y."/>
            <person name="Nishi S."/>
            <person name="Hori S."/>
            <person name="Arai W."/>
            <person name="Tsubouchi T."/>
            <person name="Morono Y."/>
            <person name="Uchiyama I."/>
            <person name="Ito T."/>
            <person name="Fujiyama A."/>
            <person name="Inagaki F."/>
            <person name="Takami H."/>
        </authorList>
    </citation>
    <scope>NUCLEOTIDE SEQUENCE</scope>
    <source>
        <strain evidence="4">Expedition CK06-06</strain>
    </source>
</reference>
<dbReference type="PANTHER" id="PTHR43153">
    <property type="entry name" value="ELECTRON TRANSFER FLAVOPROTEIN ALPHA"/>
    <property type="match status" value="1"/>
</dbReference>
<dbReference type="Gene3D" id="3.40.50.620">
    <property type="entry name" value="HUPs"/>
    <property type="match status" value="1"/>
</dbReference>
<dbReference type="GO" id="GO:0033539">
    <property type="term" value="P:fatty acid beta-oxidation using acyl-CoA dehydrogenase"/>
    <property type="evidence" value="ECO:0007669"/>
    <property type="project" value="TreeGrafter"/>
</dbReference>
<comment type="similarity">
    <text evidence="1">Belongs to the ETF alpha-subunit/FixB family.</text>
</comment>
<organism evidence="4">
    <name type="scientific">marine sediment metagenome</name>
    <dbReference type="NCBI Taxonomy" id="412755"/>
    <lineage>
        <taxon>unclassified sequences</taxon>
        <taxon>metagenomes</taxon>
        <taxon>ecological metagenomes</taxon>
    </lineage>
</organism>
<dbReference type="Gene3D" id="3.40.50.1220">
    <property type="entry name" value="TPP-binding domain"/>
    <property type="match status" value="1"/>
</dbReference>
<dbReference type="AlphaFoldDB" id="X1TSL9"/>
<proteinExistence type="inferred from homology"/>
<comment type="caution">
    <text evidence="4">The sequence shown here is derived from an EMBL/GenBank/DDBJ whole genome shotgun (WGS) entry which is preliminary data.</text>
</comment>
<evidence type="ECO:0000259" key="3">
    <source>
        <dbReference type="Pfam" id="PF01012"/>
    </source>
</evidence>
<feature type="domain" description="Electron transfer flavoprotein alpha subunit C-terminal" evidence="2">
    <location>
        <begin position="123"/>
        <end position="200"/>
    </location>
</feature>
<dbReference type="SUPFAM" id="SSF52467">
    <property type="entry name" value="DHS-like NAD/FAD-binding domain"/>
    <property type="match status" value="1"/>
</dbReference>
<dbReference type="InterPro" id="IPR001308">
    <property type="entry name" value="ETF_a/FixB"/>
</dbReference>
<feature type="non-terminal residue" evidence="4">
    <location>
        <position position="1"/>
    </location>
</feature>
<evidence type="ECO:0000256" key="1">
    <source>
        <dbReference type="ARBA" id="ARBA00005817"/>
    </source>
</evidence>
<dbReference type="InterPro" id="IPR029035">
    <property type="entry name" value="DHS-like_NAD/FAD-binding_dom"/>
</dbReference>
<dbReference type="InterPro" id="IPR014731">
    <property type="entry name" value="ETF_asu_C"/>
</dbReference>
<evidence type="ECO:0000259" key="2">
    <source>
        <dbReference type="Pfam" id="PF00766"/>
    </source>
</evidence>
<dbReference type="PIRSF" id="PIRSF000089">
    <property type="entry name" value="Electra_flavoP_a"/>
    <property type="match status" value="1"/>
</dbReference>
<gene>
    <name evidence="4" type="ORF">S12H4_50726</name>
</gene>
<evidence type="ECO:0000313" key="4">
    <source>
        <dbReference type="EMBL" id="GAJ08269.1"/>
    </source>
</evidence>
<dbReference type="EMBL" id="BARW01031979">
    <property type="protein sequence ID" value="GAJ08269.1"/>
    <property type="molecule type" value="Genomic_DNA"/>
</dbReference>
<dbReference type="PANTHER" id="PTHR43153:SF1">
    <property type="entry name" value="ELECTRON TRANSFER FLAVOPROTEIN SUBUNIT ALPHA, MITOCHONDRIAL"/>
    <property type="match status" value="1"/>
</dbReference>
<accession>X1TSL9</accession>
<dbReference type="InterPro" id="IPR014729">
    <property type="entry name" value="Rossmann-like_a/b/a_fold"/>
</dbReference>
<sequence length="243" mass="25911">ALEHKPDILLMGATDIGRDLAPRVAARLGTGLTADCVALDIEQETGLLLQTKRGYSGNMILTFVCPDHRPQMATVRQGVLQPCPRDASRRGDIVSLSICPGQENLRLKILKKAQRAEQGSSPEEARVVVACGRGIGGLENFHRLEDLAQSLGAAVVATKEITDLGWLPAGHMVGQTGITVKPELYIACGISGAMQHTSGMWGSGIIVAINKDPKAEIFQIADYGIVGDVNEVIPALIKGEFRP</sequence>
<dbReference type="SUPFAM" id="SSF52402">
    <property type="entry name" value="Adenine nucleotide alpha hydrolases-like"/>
    <property type="match status" value="1"/>
</dbReference>
<evidence type="ECO:0008006" key="5">
    <source>
        <dbReference type="Google" id="ProtNLM"/>
    </source>
</evidence>
<feature type="non-terminal residue" evidence="4">
    <location>
        <position position="243"/>
    </location>
</feature>
<dbReference type="Pfam" id="PF01012">
    <property type="entry name" value="ETF"/>
    <property type="match status" value="1"/>
</dbReference>
<dbReference type="GO" id="GO:0050660">
    <property type="term" value="F:flavin adenine dinucleotide binding"/>
    <property type="evidence" value="ECO:0007669"/>
    <property type="project" value="InterPro"/>
</dbReference>
<dbReference type="Pfam" id="PF00766">
    <property type="entry name" value="ETF_alpha"/>
    <property type="match status" value="1"/>
</dbReference>
<feature type="domain" description="Electron transfer flavoprotein alpha/beta-subunit N-terminal" evidence="3">
    <location>
        <begin position="4"/>
        <end position="97"/>
    </location>
</feature>
<dbReference type="GO" id="GO:0009055">
    <property type="term" value="F:electron transfer activity"/>
    <property type="evidence" value="ECO:0007669"/>
    <property type="project" value="InterPro"/>
</dbReference>
<protein>
    <recommendedName>
        <fullName evidence="5">Electron transfer flavoprotein alpha/beta-subunit N-terminal domain-containing protein</fullName>
    </recommendedName>
</protein>
<dbReference type="InterPro" id="IPR014730">
    <property type="entry name" value="ETF_a/b_N"/>
</dbReference>
<name>X1TSL9_9ZZZZ</name>